<reference evidence="1 2" key="1">
    <citation type="journal article" date="2024" name="G3 (Bethesda)">
        <title>Genome assembly of Hibiscus sabdariffa L. provides insights into metabolisms of medicinal natural products.</title>
        <authorList>
            <person name="Kim T."/>
        </authorList>
    </citation>
    <scope>NUCLEOTIDE SEQUENCE [LARGE SCALE GENOMIC DNA]</scope>
    <source>
        <strain evidence="1">TK-2024</strain>
        <tissue evidence="1">Old leaves</tissue>
    </source>
</reference>
<protein>
    <submittedName>
        <fullName evidence="1">Uncharacterized protein</fullName>
    </submittedName>
</protein>
<dbReference type="PIRSF" id="PIRSF013022">
    <property type="entry name" value="UCP013022"/>
    <property type="match status" value="1"/>
</dbReference>
<dbReference type="EMBL" id="JBBPBM010000108">
    <property type="protein sequence ID" value="KAK8507520.1"/>
    <property type="molecule type" value="Genomic_DNA"/>
</dbReference>
<gene>
    <name evidence="1" type="ORF">V6N12_072776</name>
</gene>
<proteinExistence type="predicted"/>
<evidence type="ECO:0000313" key="1">
    <source>
        <dbReference type="EMBL" id="KAK8507520.1"/>
    </source>
</evidence>
<dbReference type="Proteomes" id="UP001472677">
    <property type="component" value="Unassembled WGS sequence"/>
</dbReference>
<accession>A0ABR2BLU7</accession>
<sequence length="627" mass="70829">MSPQQMNNNNSSGGNIPVSERYWTLVDKADKKFSKIRDLPYYERNRYDTYFYKVFKVYTQLWKFQQENRQKLVEAGLKRWEIGEIASRIAQLYYGQYMRTSEASYLSEAYIFYEAILTREYFKDGSFQDFNLANKQLRFLARFLMVCLVLNRREMVHQLVNQLKMLVDECRRTFQDTDFKEWKLVVQEIVRFLKADTAFMNIRPLRYSLVLDPHPDVLPQVAAPVARKNLRLRDAVLSSYHHNEVKFSELTLDTFRMLQCLEWEPSGSFYLSTGGKSGQNGALGSSRINHSQDITDPTLPPNPRKAVLYRPSLTHFIAVLATICEELPPDGVLLVYLSASGTTGRTLSPSGSGPCINTAENITRDFQSHTIHSDGTSTSSMSSPSDSPNPSASQNKENFIRSHTGCLQFGNRGSGGLNCIYPSDLIPFTRRPLFVIIESDASEVFKAISGAEKGERAALLLSPSCSFPIGTSDSSRHSFGSLFTVFLTAPLQAFCLLLGISGSDVEMDIYKHAESLLSSSLNDWGLALATSDNLDPVWAQILRDPFLRRFLLRFIFCRAVLSLFVQTFNKKEFHPECMPALPDSVSPTITASQTAVLQLAKMFHATKRFVFTEAVSHPDQKNSGMES</sequence>
<organism evidence="1 2">
    <name type="scientific">Hibiscus sabdariffa</name>
    <name type="common">roselle</name>
    <dbReference type="NCBI Taxonomy" id="183260"/>
    <lineage>
        <taxon>Eukaryota</taxon>
        <taxon>Viridiplantae</taxon>
        <taxon>Streptophyta</taxon>
        <taxon>Embryophyta</taxon>
        <taxon>Tracheophyta</taxon>
        <taxon>Spermatophyta</taxon>
        <taxon>Magnoliopsida</taxon>
        <taxon>eudicotyledons</taxon>
        <taxon>Gunneridae</taxon>
        <taxon>Pentapetalae</taxon>
        <taxon>rosids</taxon>
        <taxon>malvids</taxon>
        <taxon>Malvales</taxon>
        <taxon>Malvaceae</taxon>
        <taxon>Malvoideae</taxon>
        <taxon>Hibiscus</taxon>
    </lineage>
</organism>
<evidence type="ECO:0000313" key="2">
    <source>
        <dbReference type="Proteomes" id="UP001472677"/>
    </source>
</evidence>
<keyword evidence="2" id="KW-1185">Reference proteome</keyword>
<comment type="caution">
    <text evidence="1">The sequence shown here is derived from an EMBL/GenBank/DDBJ whole genome shotgun (WGS) entry which is preliminary data.</text>
</comment>
<dbReference type="PANTHER" id="PTHR21243">
    <property type="entry name" value="PROTEIN SCAI"/>
    <property type="match status" value="1"/>
</dbReference>
<dbReference type="InterPro" id="IPR022709">
    <property type="entry name" value="SCAI"/>
</dbReference>
<dbReference type="InterPro" id="IPR016607">
    <property type="entry name" value="SCAI_metazoan/Viridiplantae"/>
</dbReference>
<name>A0ABR2BLU7_9ROSI</name>
<dbReference type="Pfam" id="PF12070">
    <property type="entry name" value="SCAI"/>
    <property type="match status" value="1"/>
</dbReference>